<organism evidence="2 3">
    <name type="scientific">Asterophora parasitica</name>
    <dbReference type="NCBI Taxonomy" id="117018"/>
    <lineage>
        <taxon>Eukaryota</taxon>
        <taxon>Fungi</taxon>
        <taxon>Dikarya</taxon>
        <taxon>Basidiomycota</taxon>
        <taxon>Agaricomycotina</taxon>
        <taxon>Agaricomycetes</taxon>
        <taxon>Agaricomycetidae</taxon>
        <taxon>Agaricales</taxon>
        <taxon>Tricholomatineae</taxon>
        <taxon>Lyophyllaceae</taxon>
        <taxon>Asterophora</taxon>
    </lineage>
</organism>
<reference evidence="2" key="1">
    <citation type="submission" date="2020-07" db="EMBL/GenBank/DDBJ databases">
        <authorList>
            <person name="Nieuwenhuis M."/>
            <person name="Van De Peppel L.J.J."/>
        </authorList>
    </citation>
    <scope>NUCLEOTIDE SEQUENCE</scope>
    <source>
        <strain evidence="2">AP01</strain>
        <tissue evidence="2">Mycelium</tissue>
    </source>
</reference>
<evidence type="ECO:0000256" key="1">
    <source>
        <dbReference type="SAM" id="MobiDB-lite"/>
    </source>
</evidence>
<evidence type="ECO:0000313" key="3">
    <source>
        <dbReference type="Proteomes" id="UP000775547"/>
    </source>
</evidence>
<evidence type="ECO:0000313" key="2">
    <source>
        <dbReference type="EMBL" id="KAG5643232.1"/>
    </source>
</evidence>
<accession>A0A9P7G383</accession>
<feature type="compositionally biased region" description="Basic residues" evidence="1">
    <location>
        <begin position="265"/>
        <end position="274"/>
    </location>
</feature>
<feature type="compositionally biased region" description="Basic and acidic residues" evidence="1">
    <location>
        <begin position="80"/>
        <end position="104"/>
    </location>
</feature>
<feature type="region of interest" description="Disordered" evidence="1">
    <location>
        <begin position="80"/>
        <end position="122"/>
    </location>
</feature>
<name>A0A9P7G383_9AGAR</name>
<dbReference type="OrthoDB" id="21513at2759"/>
<dbReference type="Proteomes" id="UP000775547">
    <property type="component" value="Unassembled WGS sequence"/>
</dbReference>
<sequence length="274" mass="30626">MQNSSFDWRPRHRIFKQALQVLPAFLPILNILHSCAFIEIWKSLCYSVHTLARYSEDEPESWRDHYFFLNAAEEKRLEEASAKLRSQRHEAEERKKEREVKLTDRVPPPKRQRTGWGAPTPKTLFQKTRTEASKMQKTMSQRMLPPMPQNGKRYSVLPKSASAAIDFLPPSSSSSRVTVNNVVHRRPVTSSAASSASIASTPASASSSMPSTIKARPLIAPSKSSPGVMGVSSKPPLRSDAPAPAESRPLKPPAKKDPMASLFVPKRRPNPQRP</sequence>
<keyword evidence="3" id="KW-1185">Reference proteome</keyword>
<protein>
    <submittedName>
        <fullName evidence="2">Uncharacterized protein</fullName>
    </submittedName>
</protein>
<comment type="caution">
    <text evidence="2">The sequence shown here is derived from an EMBL/GenBank/DDBJ whole genome shotgun (WGS) entry which is preliminary data.</text>
</comment>
<dbReference type="AlphaFoldDB" id="A0A9P7G383"/>
<dbReference type="EMBL" id="JABCKV010000126">
    <property type="protein sequence ID" value="KAG5643232.1"/>
    <property type="molecule type" value="Genomic_DNA"/>
</dbReference>
<gene>
    <name evidence="2" type="ORF">DXG03_001316</name>
</gene>
<proteinExistence type="predicted"/>
<dbReference type="Gene3D" id="6.10.250.3180">
    <property type="match status" value="1"/>
</dbReference>
<feature type="compositionally biased region" description="Low complexity" evidence="1">
    <location>
        <begin position="188"/>
        <end position="213"/>
    </location>
</feature>
<reference evidence="2" key="2">
    <citation type="submission" date="2021-10" db="EMBL/GenBank/DDBJ databases">
        <title>Phylogenomics reveals ancestral predisposition of the termite-cultivated fungus Termitomyces towards a domesticated lifestyle.</title>
        <authorList>
            <person name="Auxier B."/>
            <person name="Grum-Grzhimaylo A."/>
            <person name="Cardenas M.E."/>
            <person name="Lodge J.D."/>
            <person name="Laessoe T."/>
            <person name="Pedersen O."/>
            <person name="Smith M.E."/>
            <person name="Kuyper T.W."/>
            <person name="Franco-Molano E.A."/>
            <person name="Baroni T.J."/>
            <person name="Aanen D.K."/>
        </authorList>
    </citation>
    <scope>NUCLEOTIDE SEQUENCE</scope>
    <source>
        <strain evidence="2">AP01</strain>
        <tissue evidence="2">Mycelium</tissue>
    </source>
</reference>
<feature type="region of interest" description="Disordered" evidence="1">
    <location>
        <begin position="188"/>
        <end position="274"/>
    </location>
</feature>